<name>A0A5A7PKE9_STRAF</name>
<dbReference type="PANTHER" id="PTHR10293:SF72">
    <property type="entry name" value="MONOTHIOL GLUTAREDOXIN-S14, CHLOROPLASTIC"/>
    <property type="match status" value="1"/>
</dbReference>
<dbReference type="Proteomes" id="UP000325081">
    <property type="component" value="Unassembled WGS sequence"/>
</dbReference>
<evidence type="ECO:0000256" key="3">
    <source>
        <dbReference type="ARBA" id="ARBA00023284"/>
    </source>
</evidence>
<dbReference type="InterPro" id="IPR036249">
    <property type="entry name" value="Thioredoxin-like_sf"/>
</dbReference>
<proteinExistence type="inferred from homology"/>
<dbReference type="Gene3D" id="3.40.30.10">
    <property type="entry name" value="Glutaredoxin"/>
    <property type="match status" value="1"/>
</dbReference>
<feature type="domain" description="Glutaredoxin" evidence="4">
    <location>
        <begin position="87"/>
        <end position="126"/>
    </location>
</feature>
<organism evidence="5 6">
    <name type="scientific">Striga asiatica</name>
    <name type="common">Asiatic witchweed</name>
    <name type="synonym">Buchnera asiatica</name>
    <dbReference type="NCBI Taxonomy" id="4170"/>
    <lineage>
        <taxon>Eukaryota</taxon>
        <taxon>Viridiplantae</taxon>
        <taxon>Streptophyta</taxon>
        <taxon>Embryophyta</taxon>
        <taxon>Tracheophyta</taxon>
        <taxon>Spermatophyta</taxon>
        <taxon>Magnoliopsida</taxon>
        <taxon>eudicotyledons</taxon>
        <taxon>Gunneridae</taxon>
        <taxon>Pentapetalae</taxon>
        <taxon>asterids</taxon>
        <taxon>lamiids</taxon>
        <taxon>Lamiales</taxon>
        <taxon>Orobanchaceae</taxon>
        <taxon>Buchnereae</taxon>
        <taxon>Striga</taxon>
    </lineage>
</organism>
<dbReference type="InterPro" id="IPR002109">
    <property type="entry name" value="Glutaredoxin"/>
</dbReference>
<evidence type="ECO:0000259" key="4">
    <source>
        <dbReference type="Pfam" id="PF00462"/>
    </source>
</evidence>
<dbReference type="PROSITE" id="PS51354">
    <property type="entry name" value="GLUTAREDOXIN_2"/>
    <property type="match status" value="1"/>
</dbReference>
<keyword evidence="2" id="KW-0001">2Fe-2S</keyword>
<comment type="caution">
    <text evidence="5">The sequence shown here is derived from an EMBL/GenBank/DDBJ whole genome shotgun (WGS) entry which is preliminary data.</text>
</comment>
<dbReference type="PANTHER" id="PTHR10293">
    <property type="entry name" value="GLUTAREDOXIN FAMILY MEMBER"/>
    <property type="match status" value="1"/>
</dbReference>
<dbReference type="SUPFAM" id="SSF52833">
    <property type="entry name" value="Thioredoxin-like"/>
    <property type="match status" value="1"/>
</dbReference>
<dbReference type="AlphaFoldDB" id="A0A5A7PKE9"/>
<dbReference type="OrthoDB" id="415696at2759"/>
<comment type="similarity">
    <text evidence="1">Belongs to the glutaredoxin family. CGFS subfamily.</text>
</comment>
<keyword evidence="2" id="KW-0479">Metal-binding</keyword>
<dbReference type="GO" id="GO:0051537">
    <property type="term" value="F:2 iron, 2 sulfur cluster binding"/>
    <property type="evidence" value="ECO:0007669"/>
    <property type="project" value="UniProtKB-KW"/>
</dbReference>
<evidence type="ECO:0000256" key="1">
    <source>
        <dbReference type="ARBA" id="ARBA00008983"/>
    </source>
</evidence>
<accession>A0A5A7PKE9</accession>
<gene>
    <name evidence="5" type="ORF">STAS_09181</name>
</gene>
<dbReference type="Pfam" id="PF00462">
    <property type="entry name" value="Glutaredoxin"/>
    <property type="match status" value="1"/>
</dbReference>
<keyword evidence="2" id="KW-0411">Iron-sulfur</keyword>
<keyword evidence="2" id="KW-0408">Iron</keyword>
<evidence type="ECO:0000313" key="6">
    <source>
        <dbReference type="Proteomes" id="UP000325081"/>
    </source>
</evidence>
<reference evidence="6" key="1">
    <citation type="journal article" date="2019" name="Curr. Biol.">
        <title>Genome Sequence of Striga asiatica Provides Insight into the Evolution of Plant Parasitism.</title>
        <authorList>
            <person name="Yoshida S."/>
            <person name="Kim S."/>
            <person name="Wafula E.K."/>
            <person name="Tanskanen J."/>
            <person name="Kim Y.M."/>
            <person name="Honaas L."/>
            <person name="Yang Z."/>
            <person name="Spallek T."/>
            <person name="Conn C.E."/>
            <person name="Ichihashi Y."/>
            <person name="Cheong K."/>
            <person name="Cui S."/>
            <person name="Der J.P."/>
            <person name="Gundlach H."/>
            <person name="Jiao Y."/>
            <person name="Hori C."/>
            <person name="Ishida J.K."/>
            <person name="Kasahara H."/>
            <person name="Kiba T."/>
            <person name="Kim M.S."/>
            <person name="Koo N."/>
            <person name="Laohavisit A."/>
            <person name="Lee Y.H."/>
            <person name="Lumba S."/>
            <person name="McCourt P."/>
            <person name="Mortimer J.C."/>
            <person name="Mutuku J.M."/>
            <person name="Nomura T."/>
            <person name="Sasaki-Sekimoto Y."/>
            <person name="Seto Y."/>
            <person name="Wang Y."/>
            <person name="Wakatake T."/>
            <person name="Sakakibara H."/>
            <person name="Demura T."/>
            <person name="Yamaguchi S."/>
            <person name="Yoneyama K."/>
            <person name="Manabe R.I."/>
            <person name="Nelson D.C."/>
            <person name="Schulman A.H."/>
            <person name="Timko M.P."/>
            <person name="dePamphilis C.W."/>
            <person name="Choi D."/>
            <person name="Shirasu K."/>
        </authorList>
    </citation>
    <scope>NUCLEOTIDE SEQUENCE [LARGE SCALE GENOMIC DNA]</scope>
    <source>
        <strain evidence="6">cv. UVA1</strain>
    </source>
</reference>
<sequence>MAAALFWLSAPCPSPPNLVRLSNSRHPYNPIFSNFTSSQDYGRRPPIHGFVGLNRNWNIFNQSLVNPAPALAPELKSSLDKVVNSHKILKSLNVAFETINIMENELLRQALKEYSSWPTFPQLYVDSIVGKC</sequence>
<dbReference type="EMBL" id="BKCP01004661">
    <property type="protein sequence ID" value="GER33086.1"/>
    <property type="molecule type" value="Genomic_DNA"/>
</dbReference>
<dbReference type="InterPro" id="IPR004480">
    <property type="entry name" value="Monothiol_GRX-rel"/>
</dbReference>
<keyword evidence="3" id="KW-0676">Redox-active center</keyword>
<evidence type="ECO:0000256" key="2">
    <source>
        <dbReference type="ARBA" id="ARBA00022714"/>
    </source>
</evidence>
<protein>
    <submittedName>
        <fullName evidence="5">Glutaredoxin</fullName>
    </submittedName>
</protein>
<evidence type="ECO:0000313" key="5">
    <source>
        <dbReference type="EMBL" id="GER33086.1"/>
    </source>
</evidence>
<keyword evidence="6" id="KW-1185">Reference proteome</keyword>